<dbReference type="GO" id="GO:0009253">
    <property type="term" value="P:peptidoglycan catabolic process"/>
    <property type="evidence" value="ECO:0007669"/>
    <property type="project" value="InterPro"/>
</dbReference>
<evidence type="ECO:0000256" key="7">
    <source>
        <dbReference type="ARBA" id="ARBA00022638"/>
    </source>
</evidence>
<dbReference type="Gene3D" id="3.20.20.80">
    <property type="entry name" value="Glycosidases"/>
    <property type="match status" value="1"/>
</dbReference>
<keyword evidence="14" id="KW-1185">Reference proteome</keyword>
<dbReference type="AlphaFoldDB" id="A0A853D7N1"/>
<comment type="function">
    <text evidence="11">This enzyme has both lysozyme (acetylmuramidase) and diacetylmuramidase activities.</text>
</comment>
<keyword evidence="9" id="KW-1015">Disulfide bond</keyword>
<dbReference type="GO" id="GO:0016998">
    <property type="term" value="P:cell wall macromolecule catabolic process"/>
    <property type="evidence" value="ECO:0007669"/>
    <property type="project" value="InterPro"/>
</dbReference>
<dbReference type="InterPro" id="IPR017853">
    <property type="entry name" value="GH"/>
</dbReference>
<name>A0A853D7N1_9MICO</name>
<evidence type="ECO:0000256" key="11">
    <source>
        <dbReference type="ARBA" id="ARBA00055588"/>
    </source>
</evidence>
<keyword evidence="8" id="KW-0378">Hydrolase</keyword>
<feature type="signal peptide" evidence="12">
    <location>
        <begin position="1"/>
        <end position="35"/>
    </location>
</feature>
<dbReference type="EMBL" id="JACCFW010000001">
    <property type="protein sequence ID" value="NYJ73396.1"/>
    <property type="molecule type" value="Genomic_DNA"/>
</dbReference>
<dbReference type="PANTHER" id="PTHR34135">
    <property type="entry name" value="LYSOZYME"/>
    <property type="match status" value="1"/>
</dbReference>
<protein>
    <recommendedName>
        <fullName evidence="4">lysozyme</fullName>
        <ecNumber evidence="4">3.2.1.17</ecNumber>
    </recommendedName>
</protein>
<keyword evidence="10" id="KW-0326">Glycosidase</keyword>
<feature type="chain" id="PRO_5038558024" description="lysozyme" evidence="12">
    <location>
        <begin position="36"/>
        <end position="288"/>
    </location>
</feature>
<gene>
    <name evidence="13" type="ORF">HNR15_000359</name>
</gene>
<keyword evidence="12" id="KW-0732">Signal</keyword>
<evidence type="ECO:0000256" key="6">
    <source>
        <dbReference type="ARBA" id="ARBA00022529"/>
    </source>
</evidence>
<dbReference type="Pfam" id="PF01183">
    <property type="entry name" value="Glyco_hydro_25"/>
    <property type="match status" value="1"/>
</dbReference>
<keyword evidence="5" id="KW-0964">Secreted</keyword>
<dbReference type="EC" id="3.2.1.17" evidence="4"/>
<evidence type="ECO:0000256" key="8">
    <source>
        <dbReference type="ARBA" id="ARBA00022801"/>
    </source>
</evidence>
<comment type="subcellular location">
    <subcellularLocation>
        <location evidence="2">Secreted</location>
    </subcellularLocation>
</comment>
<evidence type="ECO:0000256" key="10">
    <source>
        <dbReference type="ARBA" id="ARBA00023295"/>
    </source>
</evidence>
<accession>A0A853D7N1</accession>
<dbReference type="InterPro" id="IPR018077">
    <property type="entry name" value="Glyco_hydro_fam25_subgr"/>
</dbReference>
<proteinExistence type="inferred from homology"/>
<keyword evidence="6" id="KW-0929">Antimicrobial</keyword>
<evidence type="ECO:0000256" key="9">
    <source>
        <dbReference type="ARBA" id="ARBA00023157"/>
    </source>
</evidence>
<dbReference type="GO" id="GO:0042742">
    <property type="term" value="P:defense response to bacterium"/>
    <property type="evidence" value="ECO:0007669"/>
    <property type="project" value="UniProtKB-KW"/>
</dbReference>
<comment type="catalytic activity">
    <reaction evidence="1">
        <text>Hydrolysis of (1-&gt;4)-beta-linkages between N-acetylmuramic acid and N-acetyl-D-glucosamine residues in a peptidoglycan and between N-acetyl-D-glucosamine residues in chitodextrins.</text>
        <dbReference type="EC" id="3.2.1.17"/>
    </reaction>
</comment>
<dbReference type="Proteomes" id="UP000571817">
    <property type="component" value="Unassembled WGS sequence"/>
</dbReference>
<evidence type="ECO:0000256" key="4">
    <source>
        <dbReference type="ARBA" id="ARBA00012732"/>
    </source>
</evidence>
<dbReference type="RefSeq" id="WP_218883506.1">
    <property type="nucleotide sequence ID" value="NZ_JACCFW010000001.1"/>
</dbReference>
<dbReference type="GO" id="GO:0005576">
    <property type="term" value="C:extracellular region"/>
    <property type="evidence" value="ECO:0007669"/>
    <property type="project" value="UniProtKB-SubCell"/>
</dbReference>
<comment type="similarity">
    <text evidence="3">Belongs to the glycosyl hydrolase 25 family.</text>
</comment>
<dbReference type="SUPFAM" id="SSF51445">
    <property type="entry name" value="(Trans)glycosidases"/>
    <property type="match status" value="1"/>
</dbReference>
<dbReference type="SMART" id="SM00641">
    <property type="entry name" value="Glyco_25"/>
    <property type="match status" value="1"/>
</dbReference>
<evidence type="ECO:0000313" key="13">
    <source>
        <dbReference type="EMBL" id="NYJ73396.1"/>
    </source>
</evidence>
<dbReference type="GO" id="GO:0016052">
    <property type="term" value="P:carbohydrate catabolic process"/>
    <property type="evidence" value="ECO:0007669"/>
    <property type="project" value="TreeGrafter"/>
</dbReference>
<dbReference type="GO" id="GO:0031640">
    <property type="term" value="P:killing of cells of another organism"/>
    <property type="evidence" value="ECO:0007669"/>
    <property type="project" value="UniProtKB-KW"/>
</dbReference>
<sequence>MNGPPTMKNVLRALCGTSIVTLGMAAAMPMAQAHAKPALPTPTAAARAAGITTAGGAYPGWESKRASSTQQAPQQMAPMYTSGNAYGVDVSAYQGSVAWGTLRAEGFQFAYVKATEGTNYTSSRFGSQYSGSYSSGMIRGAYHFALPNQSSGSYQADYFIAHGGGWSRDGRTLPGALDIEYNPYGSSCYGYGWSGMTSWIKSFVNRYHYRTGRYPVVYTTYDWWRTCTGNTSALAGLTPFWIAQYSHVPTQLPAGTRSSYIWQYSQSGGLDKNRFNGTIAGLRSLALR</sequence>
<dbReference type="PROSITE" id="PS51904">
    <property type="entry name" value="GLYCOSYL_HYDROL_F25_2"/>
    <property type="match status" value="1"/>
</dbReference>
<evidence type="ECO:0000256" key="12">
    <source>
        <dbReference type="SAM" id="SignalP"/>
    </source>
</evidence>
<evidence type="ECO:0000256" key="1">
    <source>
        <dbReference type="ARBA" id="ARBA00000632"/>
    </source>
</evidence>
<keyword evidence="7" id="KW-0081">Bacteriolytic enzyme</keyword>
<evidence type="ECO:0000256" key="2">
    <source>
        <dbReference type="ARBA" id="ARBA00004613"/>
    </source>
</evidence>
<dbReference type="PANTHER" id="PTHR34135:SF2">
    <property type="entry name" value="LYSOZYME"/>
    <property type="match status" value="1"/>
</dbReference>
<dbReference type="InterPro" id="IPR002053">
    <property type="entry name" value="Glyco_hydro_25"/>
</dbReference>
<evidence type="ECO:0000256" key="3">
    <source>
        <dbReference type="ARBA" id="ARBA00010646"/>
    </source>
</evidence>
<organism evidence="13 14">
    <name type="scientific">Allobranchiibius huperziae</name>
    <dbReference type="NCBI Taxonomy" id="1874116"/>
    <lineage>
        <taxon>Bacteria</taxon>
        <taxon>Bacillati</taxon>
        <taxon>Actinomycetota</taxon>
        <taxon>Actinomycetes</taxon>
        <taxon>Micrococcales</taxon>
        <taxon>Dermacoccaceae</taxon>
        <taxon>Allobranchiibius</taxon>
    </lineage>
</organism>
<dbReference type="GO" id="GO:0003796">
    <property type="term" value="F:lysozyme activity"/>
    <property type="evidence" value="ECO:0007669"/>
    <property type="project" value="UniProtKB-EC"/>
</dbReference>
<evidence type="ECO:0000256" key="5">
    <source>
        <dbReference type="ARBA" id="ARBA00022525"/>
    </source>
</evidence>
<evidence type="ECO:0000313" key="14">
    <source>
        <dbReference type="Proteomes" id="UP000571817"/>
    </source>
</evidence>
<comment type="caution">
    <text evidence="13">The sequence shown here is derived from an EMBL/GenBank/DDBJ whole genome shotgun (WGS) entry which is preliminary data.</text>
</comment>
<reference evidence="13 14" key="1">
    <citation type="submission" date="2020-07" db="EMBL/GenBank/DDBJ databases">
        <title>Sequencing the genomes of 1000 actinobacteria strains.</title>
        <authorList>
            <person name="Klenk H.-P."/>
        </authorList>
    </citation>
    <scope>NUCLEOTIDE SEQUENCE [LARGE SCALE GENOMIC DNA]</scope>
    <source>
        <strain evidence="13 14">DSM 29531</strain>
    </source>
</reference>
<dbReference type="FunFam" id="3.20.20.80:FF:000060">
    <property type="entry name" value="Lysozyme M1"/>
    <property type="match status" value="1"/>
</dbReference>